<comment type="caution">
    <text evidence="1">The sequence shown here is derived from an EMBL/GenBank/DDBJ whole genome shotgun (WGS) entry which is preliminary data.</text>
</comment>
<dbReference type="AlphaFoldDB" id="A0A1J8QDQ1"/>
<evidence type="ECO:0000313" key="2">
    <source>
        <dbReference type="Proteomes" id="UP000183567"/>
    </source>
</evidence>
<sequence>MTILPLTFQTTPSLSPIVFEDDWYDISVTVSDGRVELLASEQKLLWFYSVPVGEEDKELTMEVRRSSGAIKASALGLGYTSESKMRDGVIG</sequence>
<evidence type="ECO:0000313" key="1">
    <source>
        <dbReference type="EMBL" id="OJA07546.1"/>
    </source>
</evidence>
<proteinExistence type="predicted"/>
<protein>
    <submittedName>
        <fullName evidence="1">Uncharacterized protein</fullName>
    </submittedName>
</protein>
<accession>A0A1J8QDQ1</accession>
<dbReference type="Proteomes" id="UP000183567">
    <property type="component" value="Unassembled WGS sequence"/>
</dbReference>
<organism evidence="1 2">
    <name type="scientific">Rhizopogon vesiculosus</name>
    <dbReference type="NCBI Taxonomy" id="180088"/>
    <lineage>
        <taxon>Eukaryota</taxon>
        <taxon>Fungi</taxon>
        <taxon>Dikarya</taxon>
        <taxon>Basidiomycota</taxon>
        <taxon>Agaricomycotina</taxon>
        <taxon>Agaricomycetes</taxon>
        <taxon>Agaricomycetidae</taxon>
        <taxon>Boletales</taxon>
        <taxon>Suillineae</taxon>
        <taxon>Rhizopogonaceae</taxon>
        <taxon>Rhizopogon</taxon>
    </lineage>
</organism>
<keyword evidence="2" id="KW-1185">Reference proteome</keyword>
<reference evidence="1 2" key="1">
    <citation type="submission" date="2016-03" db="EMBL/GenBank/DDBJ databases">
        <title>Comparative genomics of the ectomycorrhizal sister species Rhizopogon vinicolor and Rhizopogon vesiculosus (Basidiomycota: Boletales) reveals a divergence of the mating type B locus.</title>
        <authorList>
            <person name="Mujic A.B."/>
            <person name="Kuo A."/>
            <person name="Tritt A."/>
            <person name="Lipzen A."/>
            <person name="Chen C."/>
            <person name="Johnson J."/>
            <person name="Sharma A."/>
            <person name="Barry K."/>
            <person name="Grigoriev I.V."/>
            <person name="Spatafora J.W."/>
        </authorList>
    </citation>
    <scope>NUCLEOTIDE SEQUENCE [LARGE SCALE GENOMIC DNA]</scope>
    <source>
        <strain evidence="1 2">AM-OR11-056</strain>
    </source>
</reference>
<dbReference type="STRING" id="180088.A0A1J8QDQ1"/>
<gene>
    <name evidence="1" type="ORF">AZE42_08524</name>
</gene>
<dbReference type="EMBL" id="LVVM01006628">
    <property type="protein sequence ID" value="OJA07546.1"/>
    <property type="molecule type" value="Genomic_DNA"/>
</dbReference>
<name>A0A1J8QDQ1_9AGAM</name>